<evidence type="ECO:0000256" key="4">
    <source>
        <dbReference type="SAM" id="Coils"/>
    </source>
</evidence>
<dbReference type="Pfam" id="PF18517">
    <property type="entry name" value="LZ3wCH"/>
    <property type="match status" value="1"/>
</dbReference>
<dbReference type="VEuPathDB" id="TriTrypDB:C3747_69g212"/>
<dbReference type="VEuPathDB" id="TriTrypDB:TcCLB.508647.10"/>
<evidence type="ECO:0000313" key="10">
    <source>
        <dbReference type="Proteomes" id="UP000246078"/>
    </source>
</evidence>
<evidence type="ECO:0000259" key="7">
    <source>
        <dbReference type="Pfam" id="PF18517"/>
    </source>
</evidence>
<dbReference type="VEuPathDB" id="TriTrypDB:TcYC6_0081990"/>
<dbReference type="InterPro" id="IPR040661">
    <property type="entry name" value="LZ3wCH"/>
</dbReference>
<dbReference type="VEuPathDB" id="TriTrypDB:Tc_MARK_318"/>
<reference evidence="9 10" key="1">
    <citation type="journal article" date="2018" name="Microb. Genom.">
        <title>Expanding an expanded genome: long-read sequencing of Trypanosoma cruzi.</title>
        <authorList>
            <person name="Berna L."/>
            <person name="Rodriguez M."/>
            <person name="Chiribao M.L."/>
            <person name="Parodi-Talice A."/>
            <person name="Pita S."/>
            <person name="Rijo G."/>
            <person name="Alvarez-Valin F."/>
            <person name="Robello C."/>
        </authorList>
    </citation>
    <scope>NUCLEOTIDE SEQUENCE [LARGE SCALE GENOMIC DNA]</scope>
    <source>
        <strain evidence="9 10">TCC</strain>
    </source>
</reference>
<dbReference type="VEuPathDB" id="TriTrypDB:TCSYLVIO_001479"/>
<feature type="compositionally biased region" description="Polar residues" evidence="5">
    <location>
        <begin position="244"/>
        <end position="254"/>
    </location>
</feature>
<dbReference type="VEuPathDB" id="TriTrypDB:TcCL_Unassigned02717"/>
<dbReference type="VEuPathDB" id="TriTrypDB:C4B63_28g141"/>
<dbReference type="VEuPathDB" id="TriTrypDB:TcG_00692"/>
<dbReference type="Pfam" id="PF03962">
    <property type="entry name" value="Mnd1"/>
    <property type="match status" value="1"/>
</dbReference>
<dbReference type="EMBL" id="PRFC01000069">
    <property type="protein sequence ID" value="PWV10372.1"/>
    <property type="molecule type" value="Genomic_DNA"/>
</dbReference>
<organism evidence="9 10">
    <name type="scientific">Trypanosoma cruzi</name>
    <dbReference type="NCBI Taxonomy" id="5693"/>
    <lineage>
        <taxon>Eukaryota</taxon>
        <taxon>Discoba</taxon>
        <taxon>Euglenozoa</taxon>
        <taxon>Kinetoplastea</taxon>
        <taxon>Metakinetoplastina</taxon>
        <taxon>Trypanosomatida</taxon>
        <taxon>Trypanosomatidae</taxon>
        <taxon>Trypanosoma</taxon>
        <taxon>Schizotrypanum</taxon>
    </lineage>
</organism>
<name>A0A2V2WQ60_TRYCR</name>
<proteinExistence type="predicted"/>
<keyword evidence="2 4" id="KW-0175">Coiled coil</keyword>
<feature type="compositionally biased region" description="Basic residues" evidence="5">
    <location>
        <begin position="348"/>
        <end position="358"/>
    </location>
</feature>
<dbReference type="GO" id="GO:0005634">
    <property type="term" value="C:nucleus"/>
    <property type="evidence" value="ECO:0007669"/>
    <property type="project" value="UniProtKB-SubCell"/>
</dbReference>
<evidence type="ECO:0000256" key="1">
    <source>
        <dbReference type="ARBA" id="ARBA00004123"/>
    </source>
</evidence>
<evidence type="ECO:0000313" key="8">
    <source>
        <dbReference type="EMBL" id="PWV10372.1"/>
    </source>
</evidence>
<evidence type="ECO:0000256" key="3">
    <source>
        <dbReference type="ARBA" id="ARBA00023242"/>
    </source>
</evidence>
<feature type="coiled-coil region" evidence="4">
    <location>
        <begin position="108"/>
        <end position="169"/>
    </location>
</feature>
<accession>A0A2V2WQ60</accession>
<evidence type="ECO:0000256" key="2">
    <source>
        <dbReference type="ARBA" id="ARBA00023054"/>
    </source>
</evidence>
<feature type="domain" description="Mnd1 HTH" evidence="6">
    <location>
        <begin position="20"/>
        <end position="78"/>
    </location>
</feature>
<feature type="region of interest" description="Disordered" evidence="5">
    <location>
        <begin position="244"/>
        <end position="358"/>
    </location>
</feature>
<protein>
    <recommendedName>
        <fullName evidence="11">Mnd1 HTH domain-containing protein</fullName>
    </recommendedName>
</protein>
<gene>
    <name evidence="9" type="ORF">C3747_69g212</name>
    <name evidence="8" type="ORF">C3747_69g215</name>
</gene>
<evidence type="ECO:0000313" key="9">
    <source>
        <dbReference type="EMBL" id="PWV10375.1"/>
    </source>
</evidence>
<dbReference type="EMBL" id="PRFC01000069">
    <property type="protein sequence ID" value="PWV10375.1"/>
    <property type="molecule type" value="Genomic_DNA"/>
</dbReference>
<sequence length="358" mass="39804">MSKAPKKRGLSIEEKVSRVEEWFISHPTPYTLKDLLLVLPKATGVIPQSIEECLELLVSENRICQKKIGVHVLFWRFPKTAAQQLAATFNATGGGGASVVARCMNMSLPHMQKELNALREEEAEARRRIQEVRAGIGDDASVRHDTMKMRQLQEEVKALRVELEKAAVFDPVMVEKVKATTRVALESANRWTDNVYLLEHHISQRMGLTPRELRMRLQLPADVDYIEFDELVSDREANPKTTAATLERMSSSPQRAAENAAGGVVEAPSRSPAAEEADTPAAINTGSTHKEEEEEEAAPRNGKKDTRNTQQRIKRGRDDGTVAAKQSQSVVADSPRNDASEDAPGRTVARRGRKKKEL</sequence>
<dbReference type="VEuPathDB" id="TriTrypDB:ECC02_003498"/>
<dbReference type="VEuPathDB" id="TriTrypDB:TCDM_00783"/>
<dbReference type="VEuPathDB" id="TriTrypDB:BCY84_02291"/>
<evidence type="ECO:0008006" key="11">
    <source>
        <dbReference type="Google" id="ProtNLM"/>
    </source>
</evidence>
<dbReference type="Proteomes" id="UP000246078">
    <property type="component" value="Unassembled WGS sequence"/>
</dbReference>
<evidence type="ECO:0000259" key="6">
    <source>
        <dbReference type="Pfam" id="PF03962"/>
    </source>
</evidence>
<dbReference type="VEuPathDB" id="TriTrypDB:C3747_69g215"/>
<dbReference type="AlphaFoldDB" id="A0A2V2WQ60"/>
<feature type="domain" description="Leucine zipper with capping helix" evidence="7">
    <location>
        <begin position="174"/>
        <end position="226"/>
    </location>
</feature>
<dbReference type="InterPro" id="IPR040453">
    <property type="entry name" value="Mnd1_HTH"/>
</dbReference>
<comment type="caution">
    <text evidence="9">The sequence shown here is derived from an EMBL/GenBank/DDBJ whole genome shotgun (WGS) entry which is preliminary data.</text>
</comment>
<dbReference type="VEuPathDB" id="TriTrypDB:TcBrA4_0009370"/>
<comment type="subcellular location">
    <subcellularLocation>
        <location evidence="1">Nucleus</location>
    </subcellularLocation>
</comment>
<evidence type="ECO:0000256" key="5">
    <source>
        <dbReference type="SAM" id="MobiDB-lite"/>
    </source>
</evidence>
<dbReference type="VEuPathDB" id="TriTrypDB:TcCLB.508645.50"/>
<keyword evidence="3" id="KW-0539">Nucleus</keyword>
<feature type="compositionally biased region" description="Low complexity" evidence="5">
    <location>
        <begin position="256"/>
        <end position="274"/>
    </location>
</feature>